<evidence type="ECO:0000313" key="5">
    <source>
        <dbReference type="Proteomes" id="UP000441399"/>
    </source>
</evidence>
<proteinExistence type="predicted"/>
<dbReference type="GO" id="GO:0016887">
    <property type="term" value="F:ATP hydrolysis activity"/>
    <property type="evidence" value="ECO:0007669"/>
    <property type="project" value="InterPro"/>
</dbReference>
<name>A0A5S9PUX4_9GAMM</name>
<dbReference type="Pfam" id="PF13476">
    <property type="entry name" value="AAA_23"/>
    <property type="match status" value="1"/>
</dbReference>
<evidence type="ECO:0000259" key="3">
    <source>
        <dbReference type="Pfam" id="PF13476"/>
    </source>
</evidence>
<feature type="region of interest" description="Disordered" evidence="2">
    <location>
        <begin position="628"/>
        <end position="648"/>
    </location>
</feature>
<keyword evidence="1" id="KW-0175">Coiled coil</keyword>
<dbReference type="Gene3D" id="3.40.50.300">
    <property type="entry name" value="P-loop containing nucleotide triphosphate hydrolases"/>
    <property type="match status" value="2"/>
</dbReference>
<evidence type="ECO:0000313" key="4">
    <source>
        <dbReference type="EMBL" id="CAA0108296.1"/>
    </source>
</evidence>
<dbReference type="AlphaFoldDB" id="A0A5S9PUX4"/>
<sequence length="1017" mass="113875">MKPVLLTIRAFGPFAGEETLDFTRLGENPLFLINGPTGAGKSSILDAICFALYGQTTNKDREAQAMRCDFADDDVTTHVELLFQLGQKQYRIRRIPAQRIAKKRGEGTTEKAAEATLTLVEDDNETLLVSKKTSEATRMIEDLTGLNVDQFRQVMVLPQGKFREFLMADSSEREKIFSRLFQTGFYKRIEEALKDKAATIRTDVNNLQQQTAGLLSSIDLDNADQLAEQIAEEEESYKAASTKKEAADQQKTHLQQQLTQSKHLADQFTALADKKAQQAGLVAQTPNIDASKARLERALQADKLAPYSQQLADLRQQVNRAAQQTAALENQCNTANNNLKQSEIAWNESQKNLEAVNQWQIELSQLQALEPKIKQLNDALQQQKELEQQRDAAKNEEQQVSVKLDSLQQNTQLKKQRLATINVDETILAQAMETISAIKRQGTQRRQLDDAIETLNPLERQREEKTKQQARQQQVFDDHQRHWQTLQMKWHAGQAASLARALQPDAPCPVCGSCEHPHPAVVDYQEVVTEQALQAAEQQMHGSRQQLEQLNTEIAQLVGQCETARQYIIDQKTQLGAVAEQSTATLREQYQAAKREHERLSALATEKSGLVTQLDQAHKELDQLNQQWRQASERHQQHNQSLAASNQQVQTLQNDVPVNLRNSHALAQACQSLSDKIQHAHQHANSAQQAFQQHSAEKASSDSALKHQIATTNDLQKSLNERLEHWQQRLNDAGFSDDAHFQDSVLNEELHQSLAENIRHWEQQCLSVKAQVIEQSERLQDKAEPDLKQLEQTVNSAEVNYQQVLNEWTQANRRLTAQKEVATKLAALQADNKALEDAYATIGTLADVASGNNAQRLSLQRFVLSVLLDDVLLEASQRLRLMSKGRYQLLRKEERAKGNKASGLELEVEDAYTGKTRSVATLSGGESFMAALSLALGLSDVVQAYAGGIRLETLFIDEGFGSLDQESLDLAIKTLIDLQQAGRMIGVISHVSELKDQMALRIDINATAAGSRISLNT</sequence>
<feature type="compositionally biased region" description="Basic and acidic residues" evidence="2">
    <location>
        <begin position="242"/>
        <end position="251"/>
    </location>
</feature>
<evidence type="ECO:0000256" key="2">
    <source>
        <dbReference type="SAM" id="MobiDB-lite"/>
    </source>
</evidence>
<feature type="coiled-coil region" evidence="1">
    <location>
        <begin position="787"/>
        <end position="838"/>
    </location>
</feature>
<feature type="region of interest" description="Disordered" evidence="2">
    <location>
        <begin position="677"/>
        <end position="705"/>
    </location>
</feature>
<dbReference type="InterPro" id="IPR027417">
    <property type="entry name" value="P-loop_NTPase"/>
</dbReference>
<evidence type="ECO:0000256" key="1">
    <source>
        <dbReference type="SAM" id="Coils"/>
    </source>
</evidence>
<dbReference type="EMBL" id="CACSIO010000012">
    <property type="protein sequence ID" value="CAA0108296.1"/>
    <property type="molecule type" value="Genomic_DNA"/>
</dbReference>
<organism evidence="4 5">
    <name type="scientific">BD1-7 clade bacterium</name>
    <dbReference type="NCBI Taxonomy" id="2029982"/>
    <lineage>
        <taxon>Bacteria</taxon>
        <taxon>Pseudomonadati</taxon>
        <taxon>Pseudomonadota</taxon>
        <taxon>Gammaproteobacteria</taxon>
        <taxon>Cellvibrionales</taxon>
        <taxon>Spongiibacteraceae</taxon>
        <taxon>BD1-7 clade</taxon>
    </lineage>
</organism>
<dbReference type="PANTHER" id="PTHR32114">
    <property type="entry name" value="ABC TRANSPORTER ABCH.3"/>
    <property type="match status" value="1"/>
</dbReference>
<dbReference type="Pfam" id="PF13558">
    <property type="entry name" value="SbcC_Walker_B"/>
    <property type="match status" value="1"/>
</dbReference>
<dbReference type="InterPro" id="IPR038729">
    <property type="entry name" value="Rad50/SbcC_AAA"/>
</dbReference>
<feature type="region of interest" description="Disordered" evidence="2">
    <location>
        <begin position="235"/>
        <end position="259"/>
    </location>
</feature>
<accession>A0A5S9PUX4</accession>
<dbReference type="Proteomes" id="UP000441399">
    <property type="component" value="Unassembled WGS sequence"/>
</dbReference>
<gene>
    <name evidence="4" type="primary">sbcC</name>
    <name evidence="4" type="ORF">OPDIPICF_01325</name>
</gene>
<protein>
    <submittedName>
        <fullName evidence="4">Nuclease SbcCD subunit C</fullName>
    </submittedName>
</protein>
<dbReference type="OrthoDB" id="9795626at2"/>
<dbReference type="PANTHER" id="PTHR32114:SF2">
    <property type="entry name" value="ABC TRANSPORTER ABCH.3"/>
    <property type="match status" value="1"/>
</dbReference>
<feature type="domain" description="Rad50/SbcC-type AAA" evidence="3">
    <location>
        <begin position="6"/>
        <end position="259"/>
    </location>
</feature>
<reference evidence="4 5" key="1">
    <citation type="submission" date="2019-11" db="EMBL/GenBank/DDBJ databases">
        <authorList>
            <person name="Holert J."/>
        </authorList>
    </citation>
    <scope>NUCLEOTIDE SEQUENCE [LARGE SCALE GENOMIC DNA]</scope>
    <source>
        <strain evidence="4">SB11_3</strain>
    </source>
</reference>
<feature type="compositionally biased region" description="Polar residues" evidence="2">
    <location>
        <begin position="638"/>
        <end position="648"/>
    </location>
</feature>
<dbReference type="SUPFAM" id="SSF52540">
    <property type="entry name" value="P-loop containing nucleoside triphosphate hydrolases"/>
    <property type="match status" value="1"/>
</dbReference>
<keyword evidence="5" id="KW-1185">Reference proteome</keyword>
<feature type="compositionally biased region" description="Low complexity" evidence="2">
    <location>
        <begin position="683"/>
        <end position="694"/>
    </location>
</feature>
<feature type="coiled-coil region" evidence="1">
    <location>
        <begin position="304"/>
        <end position="410"/>
    </location>
</feature>
<dbReference type="GO" id="GO:0006302">
    <property type="term" value="P:double-strand break repair"/>
    <property type="evidence" value="ECO:0007669"/>
    <property type="project" value="InterPro"/>
</dbReference>